<feature type="domain" description="Alpha fucosidase A-like C-terminal" evidence="2">
    <location>
        <begin position="720"/>
        <end position="800"/>
    </location>
</feature>
<accession>A0A4R5MKL9</accession>
<evidence type="ECO:0000313" key="4">
    <source>
        <dbReference type="EMBL" id="TDG36214.1"/>
    </source>
</evidence>
<dbReference type="InterPro" id="IPR008928">
    <property type="entry name" value="6-hairpin_glycosidase_sf"/>
</dbReference>
<dbReference type="Pfam" id="PF14498">
    <property type="entry name" value="Glyco_hyd_65N_2"/>
    <property type="match status" value="1"/>
</dbReference>
<sequence>MKKIANFIVCFFFIFFGNTSFVLGQKLASPERGFISSKPGKNWEEGLISGNGTIGVNVLSKPLNDIIIFSHAKLFLPIRNPVMPPDNGARIWEIRNLIDRGLYKQATELAAQFSGQEDFYGPDPFVPAFDMNINMSVAGLVKDYVRAVNFETGEAKVQWVDDRGRFERKIFASRADSLVVLELTGPKGALNFSFNLNSTKPDSSLGKETLKYSENNFKEYISNVKQQVNQNTFIYSNSFSKAYPGSVHALEGIAEVVYNNGALAQDGNSIKISGADRVLIFINIGLLYNPAKSQQTTITNKMSALSTDYDVLVKRHAAIHGKIFNRMKLDLGGGQDRKLTSEELINKSSVENTNMALIEKEFDAGRYNILSCMGDRPPALGGIWGGTYSPAWSGDYTHNGNVPSAISSVLMGNMPELMSAYTNYMESITHYLEINAKNMFGARGIVLPSRSSTTAFNNALANDFAGGFWVAGAAWASHYFYDYYRYTGDKKFLKEHALPFMEKSVLFFEDYLYLGPDGKYIFSPTQSPENTPKNSDSQGSFNATMDMAAASELIHNTIIASQIAGVNADKIDKWKAMLKKMPDYMLTDNGIIKEWLTPKLDNNDDHRHSSQLYALYDGIPAEIENSPRLMTAFKKSIEQKLTAHWRNNKVSEMSFGIVQLGQASASLGEKELAYECLRYLVNRFWLGNMASMHNYRRLFNMDVSGGMPSVMIKMLAFADDGRLKILPALPTELSKGSIEGVLCRGQIEIEKLSWDQKSITVKMKSQIDQTISLVLPSTIKNITSKNNAVDIKADKDNSKRIHLPAMKTVELNINLK</sequence>
<dbReference type="SUPFAM" id="SSF48208">
    <property type="entry name" value="Six-hairpin glycosidases"/>
    <property type="match status" value="1"/>
</dbReference>
<evidence type="ECO:0000259" key="3">
    <source>
        <dbReference type="Pfam" id="PF22124"/>
    </source>
</evidence>
<dbReference type="Gene3D" id="1.50.10.10">
    <property type="match status" value="1"/>
</dbReference>
<dbReference type="Gene3D" id="2.70.98.50">
    <property type="entry name" value="putative glycoside hydrolase family protein from bacillus halodurans"/>
    <property type="match status" value="1"/>
</dbReference>
<protein>
    <submittedName>
        <fullName evidence="4">Uncharacterized protein</fullName>
    </submittedName>
</protein>
<organism evidence="4 5">
    <name type="scientific">Pedobacter changchengzhani</name>
    <dbReference type="NCBI Taxonomy" id="2529274"/>
    <lineage>
        <taxon>Bacteria</taxon>
        <taxon>Pseudomonadati</taxon>
        <taxon>Bacteroidota</taxon>
        <taxon>Sphingobacteriia</taxon>
        <taxon>Sphingobacteriales</taxon>
        <taxon>Sphingobacteriaceae</taxon>
        <taxon>Pedobacter</taxon>
    </lineage>
</organism>
<dbReference type="RefSeq" id="WP_133262460.1">
    <property type="nucleotide sequence ID" value="NZ_SJCY01000005.1"/>
</dbReference>
<dbReference type="OrthoDB" id="9802600at2"/>
<keyword evidence="5" id="KW-1185">Reference proteome</keyword>
<dbReference type="InterPro" id="IPR013780">
    <property type="entry name" value="Glyco_hydro_b"/>
</dbReference>
<name>A0A4R5MKL9_9SPHI</name>
<dbReference type="InterPro" id="IPR049053">
    <property type="entry name" value="AFCA-like_C"/>
</dbReference>
<evidence type="ECO:0000259" key="2">
    <source>
        <dbReference type="Pfam" id="PF21307"/>
    </source>
</evidence>
<dbReference type="PANTHER" id="PTHR31084">
    <property type="entry name" value="ALPHA-L-FUCOSIDASE 2"/>
    <property type="match status" value="1"/>
</dbReference>
<dbReference type="InterPro" id="IPR054363">
    <property type="entry name" value="GH95_cat"/>
</dbReference>
<proteinExistence type="predicted"/>
<dbReference type="Pfam" id="PF21307">
    <property type="entry name" value="Glyco_hydro_95_C"/>
    <property type="match status" value="1"/>
</dbReference>
<feature type="domain" description="Glycosyl hydrolase family 95 N-terminal" evidence="1">
    <location>
        <begin position="36"/>
        <end position="284"/>
    </location>
</feature>
<evidence type="ECO:0000313" key="5">
    <source>
        <dbReference type="Proteomes" id="UP000295668"/>
    </source>
</evidence>
<dbReference type="AlphaFoldDB" id="A0A4R5MKL9"/>
<dbReference type="GO" id="GO:0005975">
    <property type="term" value="P:carbohydrate metabolic process"/>
    <property type="evidence" value="ECO:0007669"/>
    <property type="project" value="InterPro"/>
</dbReference>
<dbReference type="EMBL" id="SJCY01000005">
    <property type="protein sequence ID" value="TDG36214.1"/>
    <property type="molecule type" value="Genomic_DNA"/>
</dbReference>
<dbReference type="InterPro" id="IPR012341">
    <property type="entry name" value="6hp_glycosidase-like_sf"/>
</dbReference>
<gene>
    <name evidence="4" type="ORF">EZJ43_09430</name>
</gene>
<reference evidence="4 5" key="1">
    <citation type="submission" date="2019-02" db="EMBL/GenBank/DDBJ databases">
        <title>Pedobacter sp. nov., a novel speices isolated from soil of pinguins habitat in Antarcitica.</title>
        <authorList>
            <person name="He R.-H."/>
        </authorList>
    </citation>
    <scope>NUCLEOTIDE SEQUENCE [LARGE SCALE GENOMIC DNA]</scope>
    <source>
        <strain evidence="4 5">E01020</strain>
    </source>
</reference>
<comment type="caution">
    <text evidence="4">The sequence shown here is derived from an EMBL/GenBank/DDBJ whole genome shotgun (WGS) entry which is preliminary data.</text>
</comment>
<evidence type="ECO:0000259" key="1">
    <source>
        <dbReference type="Pfam" id="PF14498"/>
    </source>
</evidence>
<dbReference type="Gene3D" id="2.60.40.1180">
    <property type="entry name" value="Golgi alpha-mannosidase II"/>
    <property type="match status" value="1"/>
</dbReference>
<dbReference type="PANTHER" id="PTHR31084:SF0">
    <property type="entry name" value="ALPHA-L-FUCOSIDASE 2"/>
    <property type="match status" value="1"/>
</dbReference>
<dbReference type="PIRSF" id="PIRSF007663">
    <property type="entry name" value="UCP007663"/>
    <property type="match status" value="1"/>
</dbReference>
<dbReference type="InterPro" id="IPR016518">
    <property type="entry name" value="Alpha-L-fucosidase"/>
</dbReference>
<dbReference type="Proteomes" id="UP000295668">
    <property type="component" value="Unassembled WGS sequence"/>
</dbReference>
<dbReference type="InterPro" id="IPR027414">
    <property type="entry name" value="GH95_N_dom"/>
</dbReference>
<dbReference type="Pfam" id="PF22124">
    <property type="entry name" value="Glyco_hydro_95_cat"/>
    <property type="match status" value="1"/>
</dbReference>
<dbReference type="GO" id="GO:0004560">
    <property type="term" value="F:alpha-L-fucosidase activity"/>
    <property type="evidence" value="ECO:0007669"/>
    <property type="project" value="InterPro"/>
</dbReference>
<feature type="domain" description="Glycosyl hydrolase family 95 catalytic" evidence="3">
    <location>
        <begin position="309"/>
        <end position="715"/>
    </location>
</feature>